<dbReference type="SUPFAM" id="SSF101790">
    <property type="entry name" value="Aminomethyltransferase beta-barrel domain"/>
    <property type="match status" value="1"/>
</dbReference>
<dbReference type="InterPro" id="IPR029043">
    <property type="entry name" value="GcvT/YgfZ_C"/>
</dbReference>
<dbReference type="InterPro" id="IPR027266">
    <property type="entry name" value="TrmE/GcvT-like"/>
</dbReference>
<accession>A0A5C4NBY6</accession>
<evidence type="ECO:0000256" key="1">
    <source>
        <dbReference type="ARBA" id="ARBA00008609"/>
    </source>
</evidence>
<evidence type="ECO:0000259" key="3">
    <source>
        <dbReference type="Pfam" id="PF01571"/>
    </source>
</evidence>
<dbReference type="RefSeq" id="WP_139081368.1">
    <property type="nucleotide sequence ID" value="NZ_VDFV01000009.1"/>
</dbReference>
<evidence type="ECO:0000259" key="5">
    <source>
        <dbReference type="Pfam" id="PF17806"/>
    </source>
</evidence>
<dbReference type="PRINTS" id="PR00368">
    <property type="entry name" value="FADPNR"/>
</dbReference>
<dbReference type="Pfam" id="PF12831">
    <property type="entry name" value="FAD_oxidored"/>
    <property type="match status" value="1"/>
</dbReference>
<evidence type="ECO:0000259" key="4">
    <source>
        <dbReference type="Pfam" id="PF08669"/>
    </source>
</evidence>
<dbReference type="Gene3D" id="1.10.10.1100">
    <property type="entry name" value="BFD-like [2Fe-2S]-binding domain"/>
    <property type="match status" value="1"/>
</dbReference>
<dbReference type="Gene3D" id="3.30.1360.120">
    <property type="entry name" value="Probable tRNA modification gtpase trme, domain 1"/>
    <property type="match status" value="1"/>
</dbReference>
<name>A0A5C4NBY6_9RHOB</name>
<dbReference type="PANTHER" id="PTHR43757">
    <property type="entry name" value="AMINOMETHYLTRANSFERASE"/>
    <property type="match status" value="1"/>
</dbReference>
<dbReference type="OrthoDB" id="5287468at2"/>
<dbReference type="Pfam" id="PF13510">
    <property type="entry name" value="Fer2_4"/>
    <property type="match status" value="1"/>
</dbReference>
<dbReference type="InterPro" id="IPR036188">
    <property type="entry name" value="FAD/NAD-bd_sf"/>
</dbReference>
<dbReference type="InterPro" id="IPR042204">
    <property type="entry name" value="2Fe-2S-bd_N"/>
</dbReference>
<dbReference type="InterPro" id="IPR028896">
    <property type="entry name" value="GcvT/YgfZ/DmdA"/>
</dbReference>
<dbReference type="NCBIfam" id="TIGR01372">
    <property type="entry name" value="soxA"/>
    <property type="match status" value="1"/>
</dbReference>
<proteinExistence type="inferred from homology"/>
<dbReference type="Gene3D" id="3.50.50.60">
    <property type="entry name" value="FAD/NAD(P)-binding domain"/>
    <property type="match status" value="1"/>
</dbReference>
<evidence type="ECO:0000313" key="7">
    <source>
        <dbReference type="Proteomes" id="UP000305709"/>
    </source>
</evidence>
<dbReference type="InterPro" id="IPR006222">
    <property type="entry name" value="GCVT_N"/>
</dbReference>
<organism evidence="6 7">
    <name type="scientific">Rubellimicrobium roseum</name>
    <dbReference type="NCBI Taxonomy" id="687525"/>
    <lineage>
        <taxon>Bacteria</taxon>
        <taxon>Pseudomonadati</taxon>
        <taxon>Pseudomonadota</taxon>
        <taxon>Alphaproteobacteria</taxon>
        <taxon>Rhodobacterales</taxon>
        <taxon>Roseobacteraceae</taxon>
        <taxon>Rubellimicrobium</taxon>
    </lineage>
</organism>
<dbReference type="GO" id="GO:0008115">
    <property type="term" value="F:sarcosine oxidase activity"/>
    <property type="evidence" value="ECO:0007669"/>
    <property type="project" value="InterPro"/>
</dbReference>
<feature type="domain" description="SoxA A3" evidence="5">
    <location>
        <begin position="493"/>
        <end position="578"/>
    </location>
</feature>
<feature type="domain" description="Aminomethyltransferase C-terminal" evidence="4">
    <location>
        <begin position="883"/>
        <end position="969"/>
    </location>
</feature>
<dbReference type="SUPFAM" id="SSF51905">
    <property type="entry name" value="FAD/NAD(P)-binding domain"/>
    <property type="match status" value="1"/>
</dbReference>
<comment type="similarity">
    <text evidence="1">Belongs to the GcvT family.</text>
</comment>
<keyword evidence="7" id="KW-1185">Reference proteome</keyword>
<protein>
    <submittedName>
        <fullName evidence="6">Sarcosine oxidase subunit alpha family protein</fullName>
    </submittedName>
</protein>
<comment type="caution">
    <text evidence="6">The sequence shown here is derived from an EMBL/GenBank/DDBJ whole genome shotgun (WGS) entry which is preliminary data.</text>
</comment>
<dbReference type="InterPro" id="IPR013977">
    <property type="entry name" value="GcvT_C"/>
</dbReference>
<feature type="domain" description="GCVT N-terminal" evidence="3">
    <location>
        <begin position="593"/>
        <end position="863"/>
    </location>
</feature>
<dbReference type="Gene3D" id="3.10.20.440">
    <property type="entry name" value="2Fe-2S iron-sulphur cluster binding domain, sarcosine oxidase, alpha subunit, N-terminal domain"/>
    <property type="match status" value="1"/>
</dbReference>
<dbReference type="PIRSF" id="PIRSF037980">
    <property type="entry name" value="SoxA"/>
    <property type="match status" value="1"/>
</dbReference>
<reference evidence="6 7" key="1">
    <citation type="submission" date="2019-06" db="EMBL/GenBank/DDBJ databases">
        <authorList>
            <person name="Jiang L."/>
        </authorList>
    </citation>
    <scope>NUCLEOTIDE SEQUENCE [LARGE SCALE GENOMIC DNA]</scope>
    <source>
        <strain evidence="6 7">YIM 48858</strain>
    </source>
</reference>
<dbReference type="InterPro" id="IPR041854">
    <property type="entry name" value="BFD-like_2Fe2S-bd_dom_sf"/>
</dbReference>
<dbReference type="Pfam" id="PF01571">
    <property type="entry name" value="GCV_T"/>
    <property type="match status" value="1"/>
</dbReference>
<keyword evidence="2" id="KW-0560">Oxidoreductase</keyword>
<dbReference type="SUPFAM" id="SSF103025">
    <property type="entry name" value="Folate-binding domain"/>
    <property type="match status" value="1"/>
</dbReference>
<dbReference type="PANTHER" id="PTHR43757:SF2">
    <property type="entry name" value="AMINOMETHYLTRANSFERASE, MITOCHONDRIAL"/>
    <property type="match status" value="1"/>
</dbReference>
<dbReference type="GO" id="GO:0046653">
    <property type="term" value="P:tetrahydrofolate metabolic process"/>
    <property type="evidence" value="ECO:0007669"/>
    <property type="project" value="InterPro"/>
</dbReference>
<dbReference type="EMBL" id="VDFV01000009">
    <property type="protein sequence ID" value="TNC72251.1"/>
    <property type="molecule type" value="Genomic_DNA"/>
</dbReference>
<dbReference type="Pfam" id="PF08669">
    <property type="entry name" value="GCV_T_C"/>
    <property type="match status" value="1"/>
</dbReference>
<gene>
    <name evidence="6" type="ORF">FHG71_08860</name>
</gene>
<dbReference type="PRINTS" id="PR00411">
    <property type="entry name" value="PNDRDTASEI"/>
</dbReference>
<sequence>MRVTGGLVDRSRSVRFTFDGKSYTGHPGDTLASALLASGVKLMGRSFKYHRPRGVLSAGSEEPNALVELRSGARREPNTRATVAELYDGLEASSQNHWPTLAFDAMAVNDWLSPFFTAGFYYKTFMWPAAFWEKLYEPIIRRAAGLGTLSREPDPDAYDKGFLHCDVLVIGAGPAGLMAALTAARAGARVILADEDFALGGRLIAETHEVGGQSGAGWATSAVAELAGMPNVRVMPRTTIMGVFDHGVYSAVERVSDHFAAPLAGKPRQVLWRVYAKRAILAAGALERPIAFADNDRPGVMMAGAVRAYLNRWGVAAGKRVALFVNNDDGMRTARDLMARGVEVVAVVDPRRDIRRQAGLPHMLGVVTGTTGRLGLTGINVRRIDGREEHVVCDALAVSGGWNPTVALTAHQSARPVWDEKISAFLASPNAPAGLIPVGAAAGAFSTHGALASGAAKAAEAVEALGFRAPAADLPQAEDAPVRIAPFWHVPGKGRAWVDFQNDVTVKDVKLAHQENFRSVEHLKRYTTLGMATDQGKTSNVLGLAVMAELTGQSIPETGTTMFRPPYTPVAMGVLAGRSRGEEFKPTRLTPSHKWAEERGAVFVEVGMWLRAQWFPRPGETTWRESVDREVLATRKAVGVCDVTTLGKIDIQGTDAGLFLDRVYANTFSTLPVGKVRYGLMLREDGIVMDDGTTARMGEHEYVMTTTTANAVPVFRHLEFCRQCLWPDLDVQLISTTEAWAQFSVAGPNARALLSRIVDQDISDAAFPYMACGNVTVCGGLRARLFRISFSGEMAYEIAVPTRYGDALVRELMAQGQDLGVTPYGTEALGVLRVEKGHVAGNELNGQTTALNMGLGKMVSKKKDSIGMVLSQREELVREDGLRLVGIKPVDPAAQLKAGSHFIALGKDPVAANDDGWITSLVHSPHLRHQIALGYLKNGAARMGERLRAVNLLAKTEVEVEIVSPHFIDPQGERLRG</sequence>
<dbReference type="AlphaFoldDB" id="A0A5C4NBY6"/>
<dbReference type="Pfam" id="PF17806">
    <property type="entry name" value="SO_alpha_A3"/>
    <property type="match status" value="1"/>
</dbReference>
<dbReference type="Proteomes" id="UP000305709">
    <property type="component" value="Unassembled WGS sequence"/>
</dbReference>
<dbReference type="InterPro" id="IPR006277">
    <property type="entry name" value="Sarcosine_oxidase_asu"/>
</dbReference>
<evidence type="ECO:0000313" key="6">
    <source>
        <dbReference type="EMBL" id="TNC72251.1"/>
    </source>
</evidence>
<evidence type="ECO:0000256" key="2">
    <source>
        <dbReference type="ARBA" id="ARBA00023002"/>
    </source>
</evidence>
<dbReference type="InterPro" id="IPR041117">
    <property type="entry name" value="SoxA_A3"/>
</dbReference>